<dbReference type="PROSITE" id="PS00478">
    <property type="entry name" value="LIM_DOMAIN_1"/>
    <property type="match status" value="2"/>
</dbReference>
<dbReference type="PROSITE" id="PS51303">
    <property type="entry name" value="PET"/>
    <property type="match status" value="1"/>
</dbReference>
<evidence type="ECO:0000256" key="4">
    <source>
        <dbReference type="ARBA" id="ARBA00022833"/>
    </source>
</evidence>
<dbReference type="EMBL" id="HE601348">
    <property type="protein sequence ID" value="CAP34774.1"/>
    <property type="molecule type" value="Genomic_DNA"/>
</dbReference>
<feature type="domain" description="LIM zinc-binding" evidence="7">
    <location>
        <begin position="107"/>
        <end position="171"/>
    </location>
</feature>
<dbReference type="CDD" id="cd09414">
    <property type="entry name" value="LIM1_LIMPETin"/>
    <property type="match status" value="1"/>
</dbReference>
<feature type="domain" description="LIM zinc-binding" evidence="7">
    <location>
        <begin position="172"/>
        <end position="232"/>
    </location>
</feature>
<dbReference type="AlphaFoldDB" id="A8XQ49"/>
<dbReference type="FunFam" id="2.10.110.10:FF:000070">
    <property type="entry name" value="Four and a half LIM domains 3"/>
    <property type="match status" value="1"/>
</dbReference>
<dbReference type="InterPro" id="IPR010442">
    <property type="entry name" value="PET_domain"/>
</dbReference>
<dbReference type="HOGENOM" id="CLU_008937_7_0_1"/>
<dbReference type="InterPro" id="IPR047120">
    <property type="entry name" value="Pk/Esn/Tes"/>
</dbReference>
<keyword evidence="2 6" id="KW-0479">Metal-binding</keyword>
<dbReference type="Proteomes" id="UP000008549">
    <property type="component" value="Unassembled WGS sequence"/>
</dbReference>
<dbReference type="WormBase" id="CBG16954a">
    <property type="protein sequence ID" value="CBP47808"/>
    <property type="gene ID" value="WBGene00036743"/>
    <property type="gene designation" value="Cbr-lim-9"/>
</dbReference>
<gene>
    <name evidence="11" type="primary">lim-9</name>
    <name evidence="9" type="synonym">Cbr-lim-9</name>
    <name evidence="11" type="ORF">CBG16954</name>
    <name evidence="9" type="ORF">CBG_16954</name>
</gene>
<organism evidence="9 10">
    <name type="scientific">Caenorhabditis briggsae</name>
    <dbReference type="NCBI Taxonomy" id="6238"/>
    <lineage>
        <taxon>Eukaryota</taxon>
        <taxon>Metazoa</taxon>
        <taxon>Ecdysozoa</taxon>
        <taxon>Nematoda</taxon>
        <taxon>Chromadorea</taxon>
        <taxon>Rhabditida</taxon>
        <taxon>Rhabditina</taxon>
        <taxon>Rhabditomorpha</taxon>
        <taxon>Rhabditoidea</taxon>
        <taxon>Rhabditidae</taxon>
        <taxon>Peloderinae</taxon>
        <taxon>Caenorhabditis</taxon>
    </lineage>
</organism>
<keyword evidence="3" id="KW-0677">Repeat</keyword>
<keyword evidence="5 6" id="KW-0440">LIM domain</keyword>
<dbReference type="Pfam" id="PF00412">
    <property type="entry name" value="LIM"/>
    <property type="match status" value="3"/>
</dbReference>
<evidence type="ECO:0000256" key="5">
    <source>
        <dbReference type="ARBA" id="ARBA00023038"/>
    </source>
</evidence>
<dbReference type="PANTHER" id="PTHR24211:SF37">
    <property type="entry name" value="PROTEIN ESPINAS-LIKE PROTEIN"/>
    <property type="match status" value="1"/>
</dbReference>
<evidence type="ECO:0000256" key="6">
    <source>
        <dbReference type="PROSITE-ProRule" id="PRU00125"/>
    </source>
</evidence>
<keyword evidence="4 6" id="KW-0862">Zinc</keyword>
<name>A8XQ49_CAEBR</name>
<comment type="similarity">
    <text evidence="1">Belongs to the prickle / espinas / testin family.</text>
</comment>
<dbReference type="GO" id="GO:0008270">
    <property type="term" value="F:zinc ion binding"/>
    <property type="evidence" value="ECO:0007669"/>
    <property type="project" value="InterPro"/>
</dbReference>
<dbReference type="FunFam" id="2.10.110.10:FF:000005">
    <property type="entry name" value="Testin isoform 1"/>
    <property type="match status" value="1"/>
</dbReference>
<protein>
    <submittedName>
        <fullName evidence="9">Protein CBR-LIM-9</fullName>
    </submittedName>
</protein>
<dbReference type="Gene3D" id="2.10.110.10">
    <property type="entry name" value="Cysteine Rich Protein"/>
    <property type="match status" value="4"/>
</dbReference>
<evidence type="ECO:0000259" key="8">
    <source>
        <dbReference type="PROSITE" id="PS51303"/>
    </source>
</evidence>
<sequence>MRGDPFMIRFMQKAGEFFRKTKNNWLIDVEEYMSQLPNNVVPRTNSSGEKLREKQLLVQLPRQDLSVAYCRHLTTQTERKVYEEFVNARNEIALDIGYVSSNINKAMECHKCSGILETNEMAVIAPKLGDSTGWHPACFTCQTCEQLLVDLTYCVKDNQIYCERHYAELHKPRCSACDELIFAGEYTKAMNKDWHSDHFCCWQCDQTLTGQRYIMRDEQPYCIKCYEDVFANQCDECAKPIGIDSKDLSYKDKHWHEHCFLCIFCSNCYDQAFATRCDGCNEIFRAGIGGAKFISFEDRHWHNDCFICAQCTTSLVGKGFITDGHEILCPECAKLFQIS</sequence>
<evidence type="ECO:0000256" key="3">
    <source>
        <dbReference type="ARBA" id="ARBA00022737"/>
    </source>
</evidence>
<proteinExistence type="inferred from homology"/>
<dbReference type="FunFam" id="2.10.110.10:FF:000035">
    <property type="entry name" value="prickle-like protein 2 isoform X1"/>
    <property type="match status" value="1"/>
</dbReference>
<evidence type="ECO:0000313" key="10">
    <source>
        <dbReference type="Proteomes" id="UP000008549"/>
    </source>
</evidence>
<dbReference type="SUPFAM" id="SSF57716">
    <property type="entry name" value="Glucocorticoid receptor-like (DNA-binding domain)"/>
    <property type="match status" value="4"/>
</dbReference>
<dbReference type="PROSITE" id="PS50023">
    <property type="entry name" value="LIM_DOMAIN_2"/>
    <property type="match status" value="3"/>
</dbReference>
<evidence type="ECO:0000256" key="2">
    <source>
        <dbReference type="ARBA" id="ARBA00022723"/>
    </source>
</evidence>
<dbReference type="OMA" id="CHEMSPE"/>
<dbReference type="SMART" id="SM00132">
    <property type="entry name" value="LIM"/>
    <property type="match status" value="4"/>
</dbReference>
<dbReference type="RefSeq" id="XP_002648836.1">
    <property type="nucleotide sequence ID" value="XM_002648790.1"/>
</dbReference>
<dbReference type="GeneID" id="8590847"/>
<reference evidence="9 10" key="2">
    <citation type="journal article" date="2011" name="PLoS Genet.">
        <title>Caenorhabditis briggsae recombinant inbred line genotypes reveal inter-strain incompatibility and the evolution of recombination.</title>
        <authorList>
            <person name="Ross J.A."/>
            <person name="Koboldt D.C."/>
            <person name="Staisch J.E."/>
            <person name="Chamberlin H.M."/>
            <person name="Gupta B.P."/>
            <person name="Miller R.D."/>
            <person name="Baird S.E."/>
            <person name="Haag E.S."/>
        </authorList>
    </citation>
    <scope>NUCLEOTIDE SEQUENCE [LARGE SCALE GENOMIC DNA]</scope>
    <source>
        <strain evidence="9 10">AF16</strain>
    </source>
</reference>
<dbReference type="STRING" id="6238.A8XQ49"/>
<dbReference type="FunCoup" id="A8XQ49">
    <property type="interactions" value="7"/>
</dbReference>
<dbReference type="CTD" id="8590847"/>
<feature type="domain" description="LIM zinc-binding" evidence="7">
    <location>
        <begin position="275"/>
        <end position="339"/>
    </location>
</feature>
<dbReference type="KEGG" id="cbr:CBG_16954"/>
<feature type="domain" description="PET" evidence="8">
    <location>
        <begin position="1"/>
        <end position="108"/>
    </location>
</feature>
<accession>A8XQ49</accession>
<evidence type="ECO:0000259" key="7">
    <source>
        <dbReference type="PROSITE" id="PS50023"/>
    </source>
</evidence>
<evidence type="ECO:0000256" key="1">
    <source>
        <dbReference type="ARBA" id="ARBA00008268"/>
    </source>
</evidence>
<dbReference type="eggNOG" id="KOG1704">
    <property type="taxonomic scope" value="Eukaryota"/>
</dbReference>
<dbReference type="Pfam" id="PF06297">
    <property type="entry name" value="PET"/>
    <property type="match status" value="1"/>
</dbReference>
<dbReference type="PANTHER" id="PTHR24211">
    <property type="entry name" value="LIM DOMAIN-CONTAINING PROTEIN"/>
    <property type="match status" value="1"/>
</dbReference>
<evidence type="ECO:0000313" key="11">
    <source>
        <dbReference type="WormBase" id="CBG16954a"/>
    </source>
</evidence>
<evidence type="ECO:0000313" key="9">
    <source>
        <dbReference type="EMBL" id="CAP34774.1"/>
    </source>
</evidence>
<dbReference type="InterPro" id="IPR001781">
    <property type="entry name" value="Znf_LIM"/>
</dbReference>
<dbReference type="InParanoid" id="A8XQ49"/>
<keyword evidence="10" id="KW-1185">Reference proteome</keyword>
<reference evidence="9 10" key="1">
    <citation type="journal article" date="2003" name="PLoS Biol.">
        <title>The genome sequence of Caenorhabditis briggsae: a platform for comparative genomics.</title>
        <authorList>
            <person name="Stein L.D."/>
            <person name="Bao Z."/>
            <person name="Blasiar D."/>
            <person name="Blumenthal T."/>
            <person name="Brent M.R."/>
            <person name="Chen N."/>
            <person name="Chinwalla A."/>
            <person name="Clarke L."/>
            <person name="Clee C."/>
            <person name="Coghlan A."/>
            <person name="Coulson A."/>
            <person name="D'Eustachio P."/>
            <person name="Fitch D.H."/>
            <person name="Fulton L.A."/>
            <person name="Fulton R.E."/>
            <person name="Griffiths-Jones S."/>
            <person name="Harris T.W."/>
            <person name="Hillier L.W."/>
            <person name="Kamath R."/>
            <person name="Kuwabara P.E."/>
            <person name="Mardis E.R."/>
            <person name="Marra M.A."/>
            <person name="Miner T.L."/>
            <person name="Minx P."/>
            <person name="Mullikin J.C."/>
            <person name="Plumb R.W."/>
            <person name="Rogers J."/>
            <person name="Schein J.E."/>
            <person name="Sohrmann M."/>
            <person name="Spieth J."/>
            <person name="Stajich J.E."/>
            <person name="Wei C."/>
            <person name="Willey D."/>
            <person name="Wilson R.K."/>
            <person name="Durbin R."/>
            <person name="Waterston R.H."/>
        </authorList>
    </citation>
    <scope>NUCLEOTIDE SEQUENCE [LARGE SCALE GENOMIC DNA]</scope>
    <source>
        <strain evidence="9 10">AF16</strain>
    </source>
</reference>
<dbReference type="CDD" id="cd09341">
    <property type="entry name" value="LIM2_Testin_like"/>
    <property type="match status" value="1"/>
</dbReference>
<dbReference type="CDD" id="cd09830">
    <property type="entry name" value="PET_LIMPETin_LIM-9"/>
    <property type="match status" value="1"/>
</dbReference>